<dbReference type="AlphaFoldDB" id="A0A3B1BJQ8"/>
<organism evidence="1">
    <name type="scientific">hydrothermal vent metagenome</name>
    <dbReference type="NCBI Taxonomy" id="652676"/>
    <lineage>
        <taxon>unclassified sequences</taxon>
        <taxon>metagenomes</taxon>
        <taxon>ecological metagenomes</taxon>
    </lineage>
</organism>
<dbReference type="EMBL" id="UOFZ01000009">
    <property type="protein sequence ID" value="VAX12024.1"/>
    <property type="molecule type" value="Genomic_DNA"/>
</dbReference>
<name>A0A3B1BJQ8_9ZZZZ</name>
<accession>A0A3B1BJQ8</accession>
<gene>
    <name evidence="1" type="ORF">MNBD_GAMMA24-784</name>
</gene>
<reference evidence="1" key="1">
    <citation type="submission" date="2018-06" db="EMBL/GenBank/DDBJ databases">
        <authorList>
            <person name="Zhirakovskaya E."/>
        </authorList>
    </citation>
    <scope>NUCLEOTIDE SEQUENCE</scope>
</reference>
<sequence>MPVQVPILRTEQHYPILDCGIDQYESITSMIRERDIFLEQIQHLQ</sequence>
<evidence type="ECO:0000313" key="1">
    <source>
        <dbReference type="EMBL" id="VAX12024.1"/>
    </source>
</evidence>
<proteinExistence type="predicted"/>
<protein>
    <submittedName>
        <fullName evidence="1">Uncharacterized protein</fullName>
    </submittedName>
</protein>